<protein>
    <recommendedName>
        <fullName evidence="5">methionine adenosyltransferase</fullName>
        <ecNumber evidence="5">2.5.1.6</ecNumber>
    </recommendedName>
</protein>
<evidence type="ECO:0000256" key="13">
    <source>
        <dbReference type="RuleBase" id="RU000542"/>
    </source>
</evidence>
<evidence type="ECO:0000256" key="6">
    <source>
        <dbReference type="ARBA" id="ARBA00022563"/>
    </source>
</evidence>
<evidence type="ECO:0000256" key="1">
    <source>
        <dbReference type="ARBA" id="ARBA00001946"/>
    </source>
</evidence>
<organism evidence="16 17">
    <name type="scientific">Candidatus Komeilibacteria bacterium CG_4_10_14_0_8_um_filter_37_78</name>
    <dbReference type="NCBI Taxonomy" id="1974471"/>
    <lineage>
        <taxon>Bacteria</taxon>
        <taxon>Candidatus Komeiliibacteriota</taxon>
    </lineage>
</organism>
<evidence type="ECO:0000256" key="10">
    <source>
        <dbReference type="ARBA" id="ARBA00022840"/>
    </source>
</evidence>
<keyword evidence="10" id="KW-0067">ATP-binding</keyword>
<dbReference type="InterPro" id="IPR022629">
    <property type="entry name" value="S-AdoMet_synt_central"/>
</dbReference>
<proteinExistence type="inferred from homology"/>
<comment type="cofactor">
    <cofactor evidence="2">
        <name>K(+)</name>
        <dbReference type="ChEBI" id="CHEBI:29103"/>
    </cofactor>
</comment>
<dbReference type="GO" id="GO:0046872">
    <property type="term" value="F:metal ion binding"/>
    <property type="evidence" value="ECO:0007669"/>
    <property type="project" value="UniProtKB-KW"/>
</dbReference>
<keyword evidence="6" id="KW-0554">One-carbon metabolism</keyword>
<dbReference type="Pfam" id="PF02773">
    <property type="entry name" value="S-AdoMet_synt_C"/>
    <property type="match status" value="1"/>
</dbReference>
<dbReference type="GO" id="GO:0005524">
    <property type="term" value="F:ATP binding"/>
    <property type="evidence" value="ECO:0007669"/>
    <property type="project" value="UniProtKB-KW"/>
</dbReference>
<dbReference type="PROSITE" id="PS00376">
    <property type="entry name" value="ADOMET_SYNTHASE_1"/>
    <property type="match status" value="1"/>
</dbReference>
<dbReference type="InterPro" id="IPR002133">
    <property type="entry name" value="S-AdoMet_synthetase"/>
</dbReference>
<comment type="similarity">
    <text evidence="4">Belongs to the AdoMet synthase family.</text>
</comment>
<gene>
    <name evidence="16" type="ORF">COY67_01155</name>
</gene>
<dbReference type="PANTHER" id="PTHR11964">
    <property type="entry name" value="S-ADENOSYLMETHIONINE SYNTHETASE"/>
    <property type="match status" value="1"/>
</dbReference>
<comment type="subcellular location">
    <subcellularLocation>
        <location evidence="13">Cytoplasm</location>
    </subcellularLocation>
</comment>
<keyword evidence="7 16" id="KW-0808">Transferase</keyword>
<evidence type="ECO:0000256" key="12">
    <source>
        <dbReference type="ARBA" id="ARBA00022958"/>
    </source>
</evidence>
<dbReference type="InterPro" id="IPR022636">
    <property type="entry name" value="S-AdoMet_synthetase_sfam"/>
</dbReference>
<evidence type="ECO:0000259" key="14">
    <source>
        <dbReference type="Pfam" id="PF02772"/>
    </source>
</evidence>
<evidence type="ECO:0000313" key="17">
    <source>
        <dbReference type="Proteomes" id="UP000228689"/>
    </source>
</evidence>
<dbReference type="Gene3D" id="3.30.300.10">
    <property type="match status" value="3"/>
</dbReference>
<evidence type="ECO:0000256" key="7">
    <source>
        <dbReference type="ARBA" id="ARBA00022679"/>
    </source>
</evidence>
<sequence length="279" mass="30712">MLAGHGQINIIGEVSSKSKIDIERLVKNVYGVNNEKINIKLVEQSIEIARGVDSGGAGDQGIMIGYACDENKELVPQEYYLARDLCKKIYSHHPADGKTQITIDNNKIVGIVASWQGVSTADLHEIVRKWYQKQNCANDMIICLNEAGDWNIGGLEADTGLTGRKIVVDSYGPRVPVGGGCFSGKDPSKVDRSGAYLARNIAVNYLRKHCAKEVIIKIAYAIGKKEPIMITGTIDNNEISFVGNIWNPKNIIQSFDLYSPIYKQTAEWGAFGNGFSWDK</sequence>
<evidence type="ECO:0000256" key="2">
    <source>
        <dbReference type="ARBA" id="ARBA00001958"/>
    </source>
</evidence>
<comment type="caution">
    <text evidence="16">The sequence shown here is derived from an EMBL/GenBank/DDBJ whole genome shotgun (WGS) entry which is preliminary data.</text>
</comment>
<keyword evidence="11 13" id="KW-0460">Magnesium</keyword>
<keyword evidence="8 13" id="KW-0479">Metal-binding</keyword>
<keyword evidence="9" id="KW-0547">Nucleotide-binding</keyword>
<dbReference type="SUPFAM" id="SSF55973">
    <property type="entry name" value="S-adenosylmethionine synthetase"/>
    <property type="match status" value="2"/>
</dbReference>
<name>A0A2M7RF98_9BACT</name>
<accession>A0A2M7RF98</accession>
<dbReference type="GO" id="GO:0005737">
    <property type="term" value="C:cytoplasm"/>
    <property type="evidence" value="ECO:0007669"/>
    <property type="project" value="UniProtKB-SubCell"/>
</dbReference>
<dbReference type="AlphaFoldDB" id="A0A2M7RF98"/>
<dbReference type="PROSITE" id="PS00377">
    <property type="entry name" value="ADOMET_SYNTHASE_2"/>
    <property type="match status" value="1"/>
</dbReference>
<evidence type="ECO:0000256" key="3">
    <source>
        <dbReference type="ARBA" id="ARBA00005224"/>
    </source>
</evidence>
<evidence type="ECO:0000259" key="15">
    <source>
        <dbReference type="Pfam" id="PF02773"/>
    </source>
</evidence>
<evidence type="ECO:0000313" key="16">
    <source>
        <dbReference type="EMBL" id="PIY95202.1"/>
    </source>
</evidence>
<feature type="domain" description="S-adenosylmethionine synthetase central" evidence="14">
    <location>
        <begin position="56"/>
        <end position="119"/>
    </location>
</feature>
<dbReference type="GO" id="GO:0006556">
    <property type="term" value="P:S-adenosylmethionine biosynthetic process"/>
    <property type="evidence" value="ECO:0007669"/>
    <property type="project" value="UniProtKB-UniPathway"/>
</dbReference>
<evidence type="ECO:0000256" key="5">
    <source>
        <dbReference type="ARBA" id="ARBA00012828"/>
    </source>
</evidence>
<comment type="subunit">
    <text evidence="13">Homotetramer.</text>
</comment>
<dbReference type="GO" id="GO:0004478">
    <property type="term" value="F:methionine adenosyltransferase activity"/>
    <property type="evidence" value="ECO:0007669"/>
    <property type="project" value="UniProtKB-EC"/>
</dbReference>
<evidence type="ECO:0000256" key="4">
    <source>
        <dbReference type="ARBA" id="ARBA00009685"/>
    </source>
</evidence>
<evidence type="ECO:0000256" key="8">
    <source>
        <dbReference type="ARBA" id="ARBA00022723"/>
    </source>
</evidence>
<dbReference type="Proteomes" id="UP000228689">
    <property type="component" value="Unassembled WGS sequence"/>
</dbReference>
<dbReference type="EMBL" id="PFMC01000028">
    <property type="protein sequence ID" value="PIY95202.1"/>
    <property type="molecule type" value="Genomic_DNA"/>
</dbReference>
<dbReference type="Pfam" id="PF02772">
    <property type="entry name" value="S-AdoMet_synt_M"/>
    <property type="match status" value="1"/>
</dbReference>
<feature type="domain" description="S-adenosylmethionine synthetase C-terminal" evidence="15">
    <location>
        <begin position="152"/>
        <end position="279"/>
    </location>
</feature>
<dbReference type="EC" id="2.5.1.6" evidence="5"/>
<comment type="pathway">
    <text evidence="3">Amino-acid biosynthesis; S-adenosyl-L-methionine biosynthesis; S-adenosyl-L-methionine from L-methionine: step 1/1.</text>
</comment>
<dbReference type="InterPro" id="IPR022630">
    <property type="entry name" value="S-AdoMet_synt_C"/>
</dbReference>
<comment type="cofactor">
    <cofactor evidence="1">
        <name>Mg(2+)</name>
        <dbReference type="ChEBI" id="CHEBI:18420"/>
    </cofactor>
</comment>
<dbReference type="InterPro" id="IPR022631">
    <property type="entry name" value="ADOMET_SYNTHASE_CS"/>
</dbReference>
<dbReference type="UniPathway" id="UPA00315">
    <property type="reaction ID" value="UER00080"/>
</dbReference>
<evidence type="ECO:0000256" key="9">
    <source>
        <dbReference type="ARBA" id="ARBA00022741"/>
    </source>
</evidence>
<evidence type="ECO:0000256" key="11">
    <source>
        <dbReference type="ARBA" id="ARBA00022842"/>
    </source>
</evidence>
<reference evidence="17" key="1">
    <citation type="submission" date="2017-09" db="EMBL/GenBank/DDBJ databases">
        <title>Depth-based differentiation of microbial function through sediment-hosted aquifers and enrichment of novel symbionts in the deep terrestrial subsurface.</title>
        <authorList>
            <person name="Probst A.J."/>
            <person name="Ladd B."/>
            <person name="Jarett J.K."/>
            <person name="Geller-Mcgrath D.E."/>
            <person name="Sieber C.M.K."/>
            <person name="Emerson J.B."/>
            <person name="Anantharaman K."/>
            <person name="Thomas B.C."/>
            <person name="Malmstrom R."/>
            <person name="Stieglmeier M."/>
            <person name="Klingl A."/>
            <person name="Woyke T."/>
            <person name="Ryan C.M."/>
            <person name="Banfield J.F."/>
        </authorList>
    </citation>
    <scope>NUCLEOTIDE SEQUENCE [LARGE SCALE GENOMIC DNA]</scope>
</reference>
<dbReference type="GO" id="GO:0006730">
    <property type="term" value="P:one-carbon metabolic process"/>
    <property type="evidence" value="ECO:0007669"/>
    <property type="project" value="UniProtKB-KW"/>
</dbReference>
<keyword evidence="12 13" id="KW-0630">Potassium</keyword>